<keyword evidence="2" id="KW-1185">Reference proteome</keyword>
<dbReference type="AlphaFoldDB" id="A0A3S0QI72"/>
<reference evidence="1 2" key="1">
    <citation type="submission" date="2018-12" db="EMBL/GenBank/DDBJ databases">
        <title>Hymenobacter gummosus sp. nov., isolated from a spring.</title>
        <authorList>
            <person name="Nie L."/>
        </authorList>
    </citation>
    <scope>NUCLEOTIDE SEQUENCE [LARGE SCALE GENOMIC DNA]</scope>
    <source>
        <strain evidence="1 2">KCTC 52166</strain>
    </source>
</reference>
<dbReference type="EMBL" id="RXOF01000005">
    <property type="protein sequence ID" value="RTQ49978.1"/>
    <property type="molecule type" value="Genomic_DNA"/>
</dbReference>
<evidence type="ECO:0000313" key="2">
    <source>
        <dbReference type="Proteomes" id="UP000282184"/>
    </source>
</evidence>
<name>A0A3S0QI72_9BACT</name>
<dbReference type="OrthoDB" id="1223654at2"/>
<sequence length="280" mass="31833">MRMPAISCSPAALVGANLLFLVLAGHRLNGQSRTITGHVVDELLVNRPQIHIQTAGKVKLGETDGSGRFEIRIPKEVHQLIFLGLMAETAVINLPDSCNTLEVIMLNSGTYDFTSPRKVDRLRLKNFNQLPQLYYQAAQKQLFQHGQPCFSREFIPHRKELEEIAKQTSITRRQLYKRFKALAVGDTIKVPYSPEWRTDGTDRTTLHLYSAYGGRNNFDCVIEGVITAKNTRRKGYNVVYKVTADNRCNYPSLAYNNQPIVPGTVLEYNMKYFKILPRTK</sequence>
<evidence type="ECO:0008006" key="3">
    <source>
        <dbReference type="Google" id="ProtNLM"/>
    </source>
</evidence>
<gene>
    <name evidence="1" type="ORF">EJV47_10050</name>
</gene>
<accession>A0A3S0QI72</accession>
<dbReference type="Proteomes" id="UP000282184">
    <property type="component" value="Unassembled WGS sequence"/>
</dbReference>
<comment type="caution">
    <text evidence="1">The sequence shown here is derived from an EMBL/GenBank/DDBJ whole genome shotgun (WGS) entry which is preliminary data.</text>
</comment>
<organism evidence="1 2">
    <name type="scientific">Hymenobacter gummosus</name>
    <dbReference type="NCBI Taxonomy" id="1776032"/>
    <lineage>
        <taxon>Bacteria</taxon>
        <taxon>Pseudomonadati</taxon>
        <taxon>Bacteroidota</taxon>
        <taxon>Cytophagia</taxon>
        <taxon>Cytophagales</taxon>
        <taxon>Hymenobacteraceae</taxon>
        <taxon>Hymenobacter</taxon>
    </lineage>
</organism>
<proteinExistence type="predicted"/>
<evidence type="ECO:0000313" key="1">
    <source>
        <dbReference type="EMBL" id="RTQ49978.1"/>
    </source>
</evidence>
<protein>
    <recommendedName>
        <fullName evidence="3">Carboxypeptidase-like regulatory domain-containing protein</fullName>
    </recommendedName>
</protein>